<accession>A0A3A4NMT9</accession>
<dbReference type="InterPro" id="IPR005322">
    <property type="entry name" value="Peptidase_C69"/>
</dbReference>
<gene>
    <name evidence="2" type="ORF">C4520_18535</name>
</gene>
<proteinExistence type="inferred from homology"/>
<organism evidence="2 3">
    <name type="scientific">Abyssobacteria bacterium (strain SURF_5)</name>
    <dbReference type="NCBI Taxonomy" id="2093360"/>
    <lineage>
        <taxon>Bacteria</taxon>
        <taxon>Pseudomonadati</taxon>
        <taxon>Candidatus Hydrogenedentota</taxon>
        <taxon>Candidatus Abyssobacteria</taxon>
    </lineage>
</organism>
<reference evidence="2 3" key="1">
    <citation type="journal article" date="2017" name="ISME J.">
        <title>Energy and carbon metabolisms in a deep terrestrial subsurface fluid microbial community.</title>
        <authorList>
            <person name="Momper L."/>
            <person name="Jungbluth S.P."/>
            <person name="Lee M.D."/>
            <person name="Amend J.P."/>
        </authorList>
    </citation>
    <scope>NUCLEOTIDE SEQUENCE [LARGE SCALE GENOMIC DNA]</scope>
    <source>
        <strain evidence="2">SURF_5</strain>
    </source>
</reference>
<keyword evidence="1" id="KW-0645">Protease</keyword>
<keyword evidence="1" id="KW-0378">Hydrolase</keyword>
<dbReference type="GO" id="GO:0016805">
    <property type="term" value="F:dipeptidase activity"/>
    <property type="evidence" value="ECO:0007669"/>
    <property type="project" value="UniProtKB-KW"/>
</dbReference>
<dbReference type="Gene3D" id="3.60.60.10">
    <property type="entry name" value="Penicillin V Acylase, Chain A"/>
    <property type="match status" value="1"/>
</dbReference>
<dbReference type="PANTHER" id="PTHR12994">
    <property type="entry name" value="SECERNIN"/>
    <property type="match status" value="1"/>
</dbReference>
<comment type="similarity">
    <text evidence="1">Belongs to the peptidase C69 family.</text>
</comment>
<dbReference type="GO" id="GO:0006508">
    <property type="term" value="P:proteolysis"/>
    <property type="evidence" value="ECO:0007669"/>
    <property type="project" value="UniProtKB-KW"/>
</dbReference>
<dbReference type="AlphaFoldDB" id="A0A3A4NMT9"/>
<dbReference type="EMBL" id="QZKU01000127">
    <property type="protein sequence ID" value="RJP16631.1"/>
    <property type="molecule type" value="Genomic_DNA"/>
</dbReference>
<protein>
    <recommendedName>
        <fullName evidence="1">Dipeptidase</fullName>
        <ecNumber evidence="1">3.4.-.-</ecNumber>
    </recommendedName>
</protein>
<dbReference type="Pfam" id="PF03577">
    <property type="entry name" value="Peptidase_C69"/>
    <property type="match status" value="2"/>
</dbReference>
<name>A0A3A4NMT9_ABYX5</name>
<keyword evidence="1" id="KW-0224">Dipeptidase</keyword>
<evidence type="ECO:0000313" key="2">
    <source>
        <dbReference type="EMBL" id="RJP16631.1"/>
    </source>
</evidence>
<comment type="catalytic activity">
    <reaction evidence="1">
        <text>an L-aminoacyl-L-amino acid + H2O = 2 an L-alpha-amino acid</text>
        <dbReference type="Rhea" id="RHEA:48940"/>
        <dbReference type="ChEBI" id="CHEBI:15377"/>
        <dbReference type="ChEBI" id="CHEBI:59869"/>
        <dbReference type="ChEBI" id="CHEBI:77460"/>
    </reaction>
</comment>
<sequence length="445" mass="49456">MFCSDSPDKKKACRQAYIAGCDTLVALASATADGSVVFGKNSDRPADESQPLCQEFGKKHERGSTVKCQYLEIPQVEETYSVIGSRPHWLWGFEHGVNEYGVAIGNEAVFTKEEPSETGLLGMDLVRLGLERGRTARAALEVITRLIEEYGQGGAAYEHLNWGYSNSFLIADQAEAYILETAGREYARKEIDAVGSISNHIAIGSDYDRVSKSAMQRAAEKGWWDQSRQFDFSAVYRSTEMVPPHISEERLRQSTNLLQEFRGKISPDIMMRFLRDHYESRTTFTPGLDPSEGRCYSICMHADPVGTTAASVVAHIRRKYPFVTYWASFGNPCCGVFLPLYLQGRVPSVLLKAGGASSNDSVWWLFKRLDEAVAADYASNTFVVQSAWAELESEFVKQAAEMEGAATLLEGRGKRDQAKHLLEGFMHDNVNRVACCAERLTAELG</sequence>
<dbReference type="EC" id="3.4.-.-" evidence="1"/>
<dbReference type="Proteomes" id="UP000265882">
    <property type="component" value="Unassembled WGS sequence"/>
</dbReference>
<dbReference type="PANTHER" id="PTHR12994:SF17">
    <property type="entry name" value="LD30995P"/>
    <property type="match status" value="1"/>
</dbReference>
<comment type="caution">
    <text evidence="2">The sequence shown here is derived from an EMBL/GenBank/DDBJ whole genome shotgun (WGS) entry which is preliminary data.</text>
</comment>
<dbReference type="GO" id="GO:0070004">
    <property type="term" value="F:cysteine-type exopeptidase activity"/>
    <property type="evidence" value="ECO:0007669"/>
    <property type="project" value="InterPro"/>
</dbReference>
<evidence type="ECO:0000256" key="1">
    <source>
        <dbReference type="RuleBase" id="RU364089"/>
    </source>
</evidence>
<evidence type="ECO:0000313" key="3">
    <source>
        <dbReference type="Proteomes" id="UP000265882"/>
    </source>
</evidence>